<gene>
    <name evidence="4" type="ORF">UVI_02045290</name>
</gene>
<comment type="caution">
    <text evidence="4">The sequence shown here is derived from an EMBL/GenBank/DDBJ whole genome shotgun (WGS) entry which is preliminary data.</text>
</comment>
<organism evidence="4 5">
    <name type="scientific">Ustilaginoidea virens</name>
    <name type="common">Rice false smut fungus</name>
    <name type="synonym">Villosiclava virens</name>
    <dbReference type="NCBI Taxonomy" id="1159556"/>
    <lineage>
        <taxon>Eukaryota</taxon>
        <taxon>Fungi</taxon>
        <taxon>Dikarya</taxon>
        <taxon>Ascomycota</taxon>
        <taxon>Pezizomycotina</taxon>
        <taxon>Sordariomycetes</taxon>
        <taxon>Hypocreomycetidae</taxon>
        <taxon>Hypocreales</taxon>
        <taxon>Clavicipitaceae</taxon>
        <taxon>Ustilaginoidea</taxon>
    </lineage>
</organism>
<dbReference type="PANTHER" id="PTHR23240:SF8">
    <property type="entry name" value="PROTEIN ARTEMIS"/>
    <property type="match status" value="1"/>
</dbReference>
<dbReference type="GO" id="GO:0006303">
    <property type="term" value="P:double-strand break repair via nonhomologous end joining"/>
    <property type="evidence" value="ECO:0007669"/>
    <property type="project" value="TreeGrafter"/>
</dbReference>
<dbReference type="GO" id="GO:0036297">
    <property type="term" value="P:interstrand cross-link repair"/>
    <property type="evidence" value="ECO:0007669"/>
    <property type="project" value="TreeGrafter"/>
</dbReference>
<proteinExistence type="predicted"/>
<keyword evidence="2" id="KW-0378">Hydrolase</keyword>
<dbReference type="GO" id="GO:0000723">
    <property type="term" value="P:telomere maintenance"/>
    <property type="evidence" value="ECO:0007669"/>
    <property type="project" value="TreeGrafter"/>
</dbReference>
<evidence type="ECO:0000256" key="2">
    <source>
        <dbReference type="ARBA" id="ARBA00022801"/>
    </source>
</evidence>
<evidence type="ECO:0000313" key="4">
    <source>
        <dbReference type="EMBL" id="GAO16176.1"/>
    </source>
</evidence>
<dbReference type="EMBL" id="BBTG02000028">
    <property type="protein sequence ID" value="GAO16176.1"/>
    <property type="molecule type" value="Genomic_DNA"/>
</dbReference>
<dbReference type="GO" id="GO:0035312">
    <property type="term" value="F:5'-3' DNA exonuclease activity"/>
    <property type="evidence" value="ECO:0007669"/>
    <property type="project" value="TreeGrafter"/>
</dbReference>
<sequence length="164" mass="17979">MFLIEGQGKAVLYTGDVRAEQWFVSSIARNPAILEYSSGLKRLDKMYLDTSCLEDVPFQTKSEGIVDLLTKVIKYPPNTVFHFSFWTFGYEEVWVALSKALDSPTNMCPVAMGPDVVSIRPVVCRLPSGQTVAEVGVGGGGTDLSREAALNWIPSNDIEELLAS</sequence>
<protein>
    <submittedName>
        <fullName evidence="4">Uncharacterized protein</fullName>
    </submittedName>
</protein>
<accession>A0A1B5KYL6</accession>
<keyword evidence="3" id="KW-0269">Exonuclease</keyword>
<dbReference type="Proteomes" id="UP000054053">
    <property type="component" value="Unassembled WGS sequence"/>
</dbReference>
<evidence type="ECO:0000256" key="3">
    <source>
        <dbReference type="ARBA" id="ARBA00022839"/>
    </source>
</evidence>
<dbReference type="PANTHER" id="PTHR23240">
    <property type="entry name" value="DNA CROSS-LINK REPAIR PROTEIN PSO2/SNM1-RELATED"/>
    <property type="match status" value="1"/>
</dbReference>
<dbReference type="Gene3D" id="3.60.15.10">
    <property type="entry name" value="Ribonuclease Z/Hydroxyacylglutathione hydrolase-like"/>
    <property type="match status" value="1"/>
</dbReference>
<dbReference type="InterPro" id="IPR036866">
    <property type="entry name" value="RibonucZ/Hydroxyglut_hydro"/>
</dbReference>
<evidence type="ECO:0000256" key="1">
    <source>
        <dbReference type="ARBA" id="ARBA00022722"/>
    </source>
</evidence>
<dbReference type="AlphaFoldDB" id="A0A1B5KYL6"/>
<evidence type="ECO:0000313" key="5">
    <source>
        <dbReference type="Proteomes" id="UP000054053"/>
    </source>
</evidence>
<reference evidence="5" key="1">
    <citation type="journal article" date="2016" name="Genome Announc.">
        <title>Genome sequence of Ustilaginoidea virens IPU010, a rice pathogenic fungus causing false smut.</title>
        <authorList>
            <person name="Kumagai T."/>
            <person name="Ishii T."/>
            <person name="Terai G."/>
            <person name="Umemura M."/>
            <person name="Machida M."/>
            <person name="Asai K."/>
        </authorList>
    </citation>
    <scope>NUCLEOTIDE SEQUENCE [LARGE SCALE GENOMIC DNA]</scope>
    <source>
        <strain evidence="5">IPU010</strain>
    </source>
</reference>
<name>A0A1B5KYL6_USTVR</name>
<dbReference type="GO" id="GO:0003684">
    <property type="term" value="F:damaged DNA binding"/>
    <property type="evidence" value="ECO:0007669"/>
    <property type="project" value="TreeGrafter"/>
</dbReference>
<keyword evidence="1" id="KW-0540">Nuclease</keyword>